<evidence type="ECO:0000256" key="1">
    <source>
        <dbReference type="SAM" id="MobiDB-lite"/>
    </source>
</evidence>
<organism evidence="2">
    <name type="scientific">Siphoviridae sp. ctixZ6</name>
    <dbReference type="NCBI Taxonomy" id="2826437"/>
    <lineage>
        <taxon>Viruses</taxon>
        <taxon>Duplodnaviria</taxon>
        <taxon>Heunggongvirae</taxon>
        <taxon>Uroviricota</taxon>
        <taxon>Caudoviricetes</taxon>
    </lineage>
</organism>
<dbReference type="Gene3D" id="1.10.10.1400">
    <property type="entry name" value="Terminase, small subunit, N-terminal DNA-binding domain, HTH motif"/>
    <property type="match status" value="1"/>
</dbReference>
<name>A0A8S5N7V8_9CAUD</name>
<feature type="region of interest" description="Disordered" evidence="1">
    <location>
        <begin position="38"/>
        <end position="64"/>
    </location>
</feature>
<dbReference type="GO" id="GO:0051276">
    <property type="term" value="P:chromosome organization"/>
    <property type="evidence" value="ECO:0007669"/>
    <property type="project" value="InterPro"/>
</dbReference>
<dbReference type="InterPro" id="IPR005335">
    <property type="entry name" value="Terminase_ssu"/>
</dbReference>
<accession>A0A8S5N7V8</accession>
<reference evidence="2" key="1">
    <citation type="journal article" date="2021" name="Proc. Natl. Acad. Sci. U.S.A.">
        <title>A Catalog of Tens of Thousands of Viruses from Human Metagenomes Reveals Hidden Associations with Chronic Diseases.</title>
        <authorList>
            <person name="Tisza M.J."/>
            <person name="Buck C.B."/>
        </authorList>
    </citation>
    <scope>NUCLEOTIDE SEQUENCE</scope>
    <source>
        <strain evidence="2">CtixZ6</strain>
    </source>
</reference>
<evidence type="ECO:0000313" key="2">
    <source>
        <dbReference type="EMBL" id="DAD90455.1"/>
    </source>
</evidence>
<dbReference type="EMBL" id="BK015087">
    <property type="protein sequence ID" value="DAD90455.1"/>
    <property type="molecule type" value="Genomic_DNA"/>
</dbReference>
<sequence length="178" mass="19131">MSTPIAMDTAPPLTHRKFSPLEDVDVLTGQKRKFAQALMSGSSQAEAARKAGYSEKTARSQGSRLAKDPDIIAFISKKRGAEVIAEQAVSEPDDLPKVVNRTVKEFDDPLEFLKAVMNDVSEETDVRKDAAKAMLPYLHPKKGEGGKKDARHAAAKVAATGSKFGAMAPPKLVVNNKG</sequence>
<dbReference type="Pfam" id="PF03592">
    <property type="entry name" value="Terminase_2"/>
    <property type="match status" value="1"/>
</dbReference>
<proteinExistence type="predicted"/>
<protein>
    <submittedName>
        <fullName evidence="2">TERMINASE SMALL SUBUNIT</fullName>
    </submittedName>
</protein>
<feature type="compositionally biased region" description="Basic and acidic residues" evidence="1">
    <location>
        <begin position="47"/>
        <end position="58"/>
    </location>
</feature>
<dbReference type="InterPro" id="IPR038713">
    <property type="entry name" value="Terminase_Gp1_N_sf"/>
</dbReference>